<keyword evidence="2" id="KW-0732">Signal</keyword>
<dbReference type="PANTHER" id="PTHR33383:SF1">
    <property type="entry name" value="MEMBRANE PROTEIN INSERTION EFFICIENCY FACTOR-RELATED"/>
    <property type="match status" value="1"/>
</dbReference>
<evidence type="ECO:0000256" key="1">
    <source>
        <dbReference type="SAM" id="MobiDB-lite"/>
    </source>
</evidence>
<reference evidence="3 4" key="1">
    <citation type="submission" date="2019-07" db="EMBL/GenBank/DDBJ databases">
        <title>Genomic Encyclopedia of Type Strains, Phase IV (KMG-IV): sequencing the most valuable type-strain genomes for metagenomic binning, comparative biology and taxonomic classification.</title>
        <authorList>
            <person name="Goeker M."/>
        </authorList>
    </citation>
    <scope>NUCLEOTIDE SEQUENCE [LARGE SCALE GENOMIC DNA]</scope>
    <source>
        <strain evidence="3 4">SS015</strain>
    </source>
</reference>
<proteinExistence type="predicted"/>
<dbReference type="AlphaFoldDB" id="A0A5D3WHH8"/>
<dbReference type="InterPro" id="IPR002696">
    <property type="entry name" value="Membr_insert_effic_factor_YidD"/>
</dbReference>
<evidence type="ECO:0000256" key="2">
    <source>
        <dbReference type="SAM" id="SignalP"/>
    </source>
</evidence>
<name>A0A5D3WHH8_9BACT</name>
<dbReference type="EMBL" id="VNIB01000007">
    <property type="protein sequence ID" value="TYO98246.1"/>
    <property type="molecule type" value="Genomic_DNA"/>
</dbReference>
<dbReference type="SMART" id="SM01234">
    <property type="entry name" value="Haemolytic"/>
    <property type="match status" value="1"/>
</dbReference>
<dbReference type="NCBIfam" id="TIGR00278">
    <property type="entry name" value="membrane protein insertion efficiency factor YidD"/>
    <property type="match status" value="1"/>
</dbReference>
<protein>
    <submittedName>
        <fullName evidence="3">Hemolytic domain-containing protein</fullName>
    </submittedName>
</protein>
<dbReference type="RefSeq" id="WP_246140222.1">
    <property type="nucleotide sequence ID" value="NZ_VNIB01000007.1"/>
</dbReference>
<evidence type="ECO:0000313" key="3">
    <source>
        <dbReference type="EMBL" id="TYO98246.1"/>
    </source>
</evidence>
<sequence length="152" mass="17384">MSRRLLFVLLFLLPATPLWSAASDWQPWDGKSRKEMPIEADGPAFDQAIRFFQHYISPVDGARCPMYPTCSAYARQALARHGPWLGILLTVDRLIHENDPRERRRPVLVGDRYRYFDPVEANDFWLGHPAAAPDPPDGQPPRSRMDSGQITQ</sequence>
<feature type="chain" id="PRO_5022797306" evidence="2">
    <location>
        <begin position="21"/>
        <end position="152"/>
    </location>
</feature>
<dbReference type="Pfam" id="PF01809">
    <property type="entry name" value="YidD"/>
    <property type="match status" value="1"/>
</dbReference>
<gene>
    <name evidence="3" type="ORF">EDC39_10741</name>
</gene>
<accession>A0A5D3WHH8</accession>
<feature type="signal peptide" evidence="2">
    <location>
        <begin position="1"/>
        <end position="20"/>
    </location>
</feature>
<organism evidence="3 4">
    <name type="scientific">Geothermobacter ehrlichii</name>
    <dbReference type="NCBI Taxonomy" id="213224"/>
    <lineage>
        <taxon>Bacteria</taxon>
        <taxon>Pseudomonadati</taxon>
        <taxon>Thermodesulfobacteriota</taxon>
        <taxon>Desulfuromonadia</taxon>
        <taxon>Desulfuromonadales</taxon>
        <taxon>Geothermobacteraceae</taxon>
        <taxon>Geothermobacter</taxon>
    </lineage>
</organism>
<feature type="region of interest" description="Disordered" evidence="1">
    <location>
        <begin position="126"/>
        <end position="152"/>
    </location>
</feature>
<comment type="caution">
    <text evidence="3">The sequence shown here is derived from an EMBL/GenBank/DDBJ whole genome shotgun (WGS) entry which is preliminary data.</text>
</comment>
<dbReference type="PANTHER" id="PTHR33383">
    <property type="entry name" value="MEMBRANE PROTEIN INSERTION EFFICIENCY FACTOR-RELATED"/>
    <property type="match status" value="1"/>
</dbReference>
<evidence type="ECO:0000313" key="4">
    <source>
        <dbReference type="Proteomes" id="UP000324159"/>
    </source>
</evidence>
<keyword evidence="4" id="KW-1185">Reference proteome</keyword>
<dbReference type="Proteomes" id="UP000324159">
    <property type="component" value="Unassembled WGS sequence"/>
</dbReference>